<dbReference type="Proteomes" id="UP000789525">
    <property type="component" value="Unassembled WGS sequence"/>
</dbReference>
<keyword evidence="2" id="KW-1185">Reference proteome</keyword>
<proteinExistence type="predicted"/>
<evidence type="ECO:0000313" key="1">
    <source>
        <dbReference type="EMBL" id="CAG8545201.1"/>
    </source>
</evidence>
<reference evidence="1" key="1">
    <citation type="submission" date="2021-06" db="EMBL/GenBank/DDBJ databases">
        <authorList>
            <person name="Kallberg Y."/>
            <person name="Tangrot J."/>
            <person name="Rosling A."/>
        </authorList>
    </citation>
    <scope>NUCLEOTIDE SEQUENCE</scope>
    <source>
        <strain evidence="1">CL356</strain>
    </source>
</reference>
<dbReference type="EMBL" id="CAJVPT010007815">
    <property type="protein sequence ID" value="CAG8545201.1"/>
    <property type="molecule type" value="Genomic_DNA"/>
</dbReference>
<gene>
    <name evidence="1" type="ORF">ACOLOM_LOCUS4626</name>
</gene>
<organism evidence="1 2">
    <name type="scientific">Acaulospora colombiana</name>
    <dbReference type="NCBI Taxonomy" id="27376"/>
    <lineage>
        <taxon>Eukaryota</taxon>
        <taxon>Fungi</taxon>
        <taxon>Fungi incertae sedis</taxon>
        <taxon>Mucoromycota</taxon>
        <taxon>Glomeromycotina</taxon>
        <taxon>Glomeromycetes</taxon>
        <taxon>Diversisporales</taxon>
        <taxon>Acaulosporaceae</taxon>
        <taxon>Acaulospora</taxon>
    </lineage>
</organism>
<comment type="caution">
    <text evidence="1">The sequence shown here is derived from an EMBL/GenBank/DDBJ whole genome shotgun (WGS) entry which is preliminary data.</text>
</comment>
<sequence length="193" mass="21164">MEPATTPRSENNRTPQEARDHLVSSPEPLNIRVEDRRDTDLQIQIFSKRLQQSSINSWVKGANSLAVVVSNLVSSDWIHTDGLKTALFAAVQVSLVQIVVSYEDAGNNVTWNTLRWFMYAGVLTDLGGTASAIAIVNMLSSATITARSKAIEVMDSAPRKVMDGLPIDPNLFTDSQEVQLLREFGVSSAFAKD</sequence>
<accession>A0ACA9LRS9</accession>
<name>A0ACA9LRS9_9GLOM</name>
<evidence type="ECO:0000313" key="2">
    <source>
        <dbReference type="Proteomes" id="UP000789525"/>
    </source>
</evidence>
<protein>
    <submittedName>
        <fullName evidence="1">1283_t:CDS:1</fullName>
    </submittedName>
</protein>